<dbReference type="GO" id="GO:0006310">
    <property type="term" value="P:DNA recombination"/>
    <property type="evidence" value="ECO:0007669"/>
    <property type="project" value="UniProtKB-KW"/>
</dbReference>
<dbReference type="GO" id="GO:0003677">
    <property type="term" value="F:DNA binding"/>
    <property type="evidence" value="ECO:0007669"/>
    <property type="project" value="UniProtKB-KW"/>
</dbReference>
<dbReference type="InterPro" id="IPR001584">
    <property type="entry name" value="Integrase_cat-core"/>
</dbReference>
<dbReference type="InterPro" id="IPR041588">
    <property type="entry name" value="Integrase_H2C2"/>
</dbReference>
<dbReference type="InterPro" id="IPR023780">
    <property type="entry name" value="Chromo_domain"/>
</dbReference>
<dbReference type="PROSITE" id="PS50994">
    <property type="entry name" value="INTEGRASE"/>
    <property type="match status" value="1"/>
</dbReference>
<comment type="subcellular location">
    <subcellularLocation>
        <location evidence="1">Nucleus</location>
    </subcellularLocation>
</comment>
<evidence type="ECO:0000259" key="15">
    <source>
        <dbReference type="PROSITE" id="PS50013"/>
    </source>
</evidence>
<evidence type="ECO:0000256" key="3">
    <source>
        <dbReference type="ARBA" id="ARBA00022723"/>
    </source>
</evidence>
<keyword evidence="10" id="KW-0808">Transferase</keyword>
<dbReference type="KEGG" id="rsx:RhiXN_07117"/>
<feature type="transmembrane region" description="Helical" evidence="14">
    <location>
        <begin position="521"/>
        <end position="542"/>
    </location>
</feature>
<dbReference type="PANTHER" id="PTHR37984:SF15">
    <property type="entry name" value="INTEGRASE CATALYTIC DOMAIN-CONTAINING PROTEIN"/>
    <property type="match status" value="1"/>
</dbReference>
<feature type="domain" description="Integrase catalytic" evidence="16">
    <location>
        <begin position="169"/>
        <end position="330"/>
    </location>
</feature>
<keyword evidence="14" id="KW-1133">Transmembrane helix</keyword>
<keyword evidence="10" id="KW-0239">DNA-directed DNA polymerase</keyword>
<dbReference type="GO" id="GO:0006508">
    <property type="term" value="P:proteolysis"/>
    <property type="evidence" value="ECO:0007669"/>
    <property type="project" value="UniProtKB-KW"/>
</dbReference>
<dbReference type="GO" id="GO:0006338">
    <property type="term" value="P:chromatin remodeling"/>
    <property type="evidence" value="ECO:0007669"/>
    <property type="project" value="UniProtKB-ARBA"/>
</dbReference>
<evidence type="ECO:0000256" key="5">
    <source>
        <dbReference type="ARBA" id="ARBA00022801"/>
    </source>
</evidence>
<evidence type="ECO:0000256" key="14">
    <source>
        <dbReference type="SAM" id="Phobius"/>
    </source>
</evidence>
<dbReference type="InterPro" id="IPR012337">
    <property type="entry name" value="RNaseH-like_sf"/>
</dbReference>
<dbReference type="GO" id="GO:0003964">
    <property type="term" value="F:RNA-directed DNA polymerase activity"/>
    <property type="evidence" value="ECO:0007669"/>
    <property type="project" value="UniProtKB-KW"/>
</dbReference>
<evidence type="ECO:0000313" key="18">
    <source>
        <dbReference type="Proteomes" id="UP000650533"/>
    </source>
</evidence>
<dbReference type="GO" id="GO:0046872">
    <property type="term" value="F:metal ion binding"/>
    <property type="evidence" value="ECO:0007669"/>
    <property type="project" value="UniProtKB-KW"/>
</dbReference>
<dbReference type="Pfam" id="PF17921">
    <property type="entry name" value="Integrase_H2C2"/>
    <property type="match status" value="1"/>
</dbReference>
<evidence type="ECO:0000313" key="17">
    <source>
        <dbReference type="EMBL" id="QRW25168.1"/>
    </source>
</evidence>
<dbReference type="InterPro" id="IPR000953">
    <property type="entry name" value="Chromo/chromo_shadow_dom"/>
</dbReference>
<evidence type="ECO:0000256" key="13">
    <source>
        <dbReference type="ARBA" id="ARBA00023242"/>
    </source>
</evidence>
<dbReference type="InterPro" id="IPR050951">
    <property type="entry name" value="Retrovirus_Pol_polyprotein"/>
</dbReference>
<dbReference type="PANTHER" id="PTHR37984">
    <property type="entry name" value="PROTEIN CBG26694"/>
    <property type="match status" value="1"/>
</dbReference>
<dbReference type="InterPro" id="IPR036397">
    <property type="entry name" value="RNaseH_sf"/>
</dbReference>
<evidence type="ECO:0000256" key="1">
    <source>
        <dbReference type="ARBA" id="ARBA00004123"/>
    </source>
</evidence>
<dbReference type="PROSITE" id="PS00598">
    <property type="entry name" value="CHROMO_1"/>
    <property type="match status" value="1"/>
</dbReference>
<keyword evidence="9" id="KW-0695">RNA-directed DNA polymerase</keyword>
<keyword evidence="8" id="KW-0229">DNA integration</keyword>
<evidence type="ECO:0000256" key="12">
    <source>
        <dbReference type="ARBA" id="ARBA00023172"/>
    </source>
</evidence>
<evidence type="ECO:0000256" key="10">
    <source>
        <dbReference type="ARBA" id="ARBA00022932"/>
    </source>
</evidence>
<protein>
    <submittedName>
        <fullName evidence="17">Retrotransposable element Tf2 protein</fullName>
    </submittedName>
</protein>
<dbReference type="InterPro" id="IPR023779">
    <property type="entry name" value="Chromodomain_CS"/>
</dbReference>
<dbReference type="GO" id="GO:0005634">
    <property type="term" value="C:nucleus"/>
    <property type="evidence" value="ECO:0007669"/>
    <property type="project" value="UniProtKB-SubCell"/>
</dbReference>
<evidence type="ECO:0000256" key="9">
    <source>
        <dbReference type="ARBA" id="ARBA00022918"/>
    </source>
</evidence>
<dbReference type="SMART" id="SM00298">
    <property type="entry name" value="CHROMO"/>
    <property type="match status" value="1"/>
</dbReference>
<dbReference type="PROSITE" id="PS50013">
    <property type="entry name" value="CHROMO_2"/>
    <property type="match status" value="1"/>
</dbReference>
<dbReference type="Gene3D" id="1.10.340.70">
    <property type="match status" value="1"/>
</dbReference>
<evidence type="ECO:0000256" key="11">
    <source>
        <dbReference type="ARBA" id="ARBA00023125"/>
    </source>
</evidence>
<dbReference type="GO" id="GO:0004190">
    <property type="term" value="F:aspartic-type endopeptidase activity"/>
    <property type="evidence" value="ECO:0007669"/>
    <property type="project" value="UniProtKB-KW"/>
</dbReference>
<name>A0A8H8T248_9AGAM</name>
<keyword evidence="14" id="KW-0472">Membrane</keyword>
<keyword evidence="11" id="KW-0238">DNA-binding</keyword>
<dbReference type="GO" id="GO:0003887">
    <property type="term" value="F:DNA-directed DNA polymerase activity"/>
    <property type="evidence" value="ECO:0007669"/>
    <property type="project" value="UniProtKB-KW"/>
</dbReference>
<dbReference type="SUPFAM" id="SSF53098">
    <property type="entry name" value="Ribonuclease H-like"/>
    <property type="match status" value="1"/>
</dbReference>
<sequence>MSKLFSGAEANYDTHNKELLAIIKALEEWCIFLKATDEPIQEPEIILPPEIFANMGTSEEELAVTEEIQVTLREDPSLEPIVWFLTEDADNAPLKTVVPASETLKEHLLREFHDSPLVGHLGQQRTLELLSHNYWWPGMKSSAKEWLECCPTCQANQKAYSGTISLKPLEVPPYLFHTISYNFITGFPKSQGFNAILVVIDSFSKMGHFIPTPKKVTVKGLAEIFVNNIWKVHRLPIKTVSDIGMTFTGKFLKALYKWLGSKPRFSSAYHPKSDGQTKQVNQFIEFYLRSYVMADHSNWAKWLPLSEFAYNNSKHSATEKTPFKLVFGRTPAMNPSNIPVSIPEADNIANCLLQEQKEAKAALGLSKEKMAGNKGTILGYSIGKKLDPKCLGPFEISEKISSHTYHLKLPETLKIHNVFYVRLLSKSHKSPSQPFPDQPPPETIEGEEEFEVKQIIDSKRQKGKWFYLIKWKGYRLEGNSWEPEELLEHSQDKIKQFNQARLKRLVTPPRAFKGGGNVTPLIILPLGLPLLSDIFSIFYRLFILVF</sequence>
<keyword evidence="3" id="KW-0479">Metal-binding</keyword>
<dbReference type="RefSeq" id="XP_043185405.1">
    <property type="nucleotide sequence ID" value="XM_043326933.1"/>
</dbReference>
<proteinExistence type="predicted"/>
<keyword evidence="13" id="KW-0539">Nucleus</keyword>
<keyword evidence="12" id="KW-0233">DNA recombination</keyword>
<dbReference type="InterPro" id="IPR016197">
    <property type="entry name" value="Chromo-like_dom_sf"/>
</dbReference>
<evidence type="ECO:0000256" key="6">
    <source>
        <dbReference type="ARBA" id="ARBA00022842"/>
    </source>
</evidence>
<dbReference type="Proteomes" id="UP000650533">
    <property type="component" value="Chromosome 13"/>
</dbReference>
<dbReference type="FunFam" id="1.10.340.70:FF:000001">
    <property type="entry name" value="Retrovirus-related Pol polyprotein from transposon gypsy-like Protein"/>
    <property type="match status" value="1"/>
</dbReference>
<keyword evidence="6" id="KW-0460">Magnesium</keyword>
<accession>A0A8H8T248</accession>
<keyword evidence="7" id="KW-0694">RNA-binding</keyword>
<dbReference type="Pfam" id="PF24626">
    <property type="entry name" value="SH3_Tf2-1"/>
    <property type="match status" value="1"/>
</dbReference>
<keyword evidence="10" id="KW-0548">Nucleotidyltransferase</keyword>
<feature type="domain" description="Chromo" evidence="15">
    <location>
        <begin position="450"/>
        <end position="509"/>
    </location>
</feature>
<evidence type="ECO:0000256" key="7">
    <source>
        <dbReference type="ARBA" id="ARBA00022884"/>
    </source>
</evidence>
<dbReference type="InterPro" id="IPR056924">
    <property type="entry name" value="SH3_Tf2-1"/>
</dbReference>
<dbReference type="Gene3D" id="2.40.50.40">
    <property type="match status" value="1"/>
</dbReference>
<keyword evidence="2" id="KW-0645">Protease</keyword>
<keyword evidence="14" id="KW-0812">Transmembrane</keyword>
<evidence type="ECO:0000256" key="2">
    <source>
        <dbReference type="ARBA" id="ARBA00022670"/>
    </source>
</evidence>
<evidence type="ECO:0000256" key="4">
    <source>
        <dbReference type="ARBA" id="ARBA00022750"/>
    </source>
</evidence>
<evidence type="ECO:0000259" key="16">
    <source>
        <dbReference type="PROSITE" id="PS50994"/>
    </source>
</evidence>
<dbReference type="GO" id="GO:0003723">
    <property type="term" value="F:RNA binding"/>
    <property type="evidence" value="ECO:0007669"/>
    <property type="project" value="UniProtKB-KW"/>
</dbReference>
<dbReference type="GO" id="GO:0015074">
    <property type="term" value="P:DNA integration"/>
    <property type="evidence" value="ECO:0007669"/>
    <property type="project" value="UniProtKB-KW"/>
</dbReference>
<organism evidence="17 18">
    <name type="scientific">Rhizoctonia solani</name>
    <dbReference type="NCBI Taxonomy" id="456999"/>
    <lineage>
        <taxon>Eukaryota</taxon>
        <taxon>Fungi</taxon>
        <taxon>Dikarya</taxon>
        <taxon>Basidiomycota</taxon>
        <taxon>Agaricomycotina</taxon>
        <taxon>Agaricomycetes</taxon>
        <taxon>Cantharellales</taxon>
        <taxon>Ceratobasidiaceae</taxon>
        <taxon>Rhizoctonia</taxon>
    </lineage>
</organism>
<dbReference type="AlphaFoldDB" id="A0A8H8T248"/>
<dbReference type="Gene3D" id="3.30.420.10">
    <property type="entry name" value="Ribonuclease H-like superfamily/Ribonuclease H"/>
    <property type="match status" value="1"/>
</dbReference>
<dbReference type="Pfam" id="PF00385">
    <property type="entry name" value="Chromo"/>
    <property type="match status" value="1"/>
</dbReference>
<keyword evidence="4" id="KW-0064">Aspartyl protease</keyword>
<gene>
    <name evidence="17" type="ORF">RhiXN_07117</name>
</gene>
<reference evidence="17" key="1">
    <citation type="submission" date="2020-05" db="EMBL/GenBank/DDBJ databases">
        <title>Evolutionary and genomic comparisons of hybrid uninucleate and nonhybrid Rhizoctonia fungi.</title>
        <authorList>
            <person name="Li C."/>
            <person name="Chen X."/>
        </authorList>
    </citation>
    <scope>NUCLEOTIDE SEQUENCE</scope>
    <source>
        <strain evidence="17">AG-1 IA</strain>
    </source>
</reference>
<dbReference type="EMBL" id="CP059670">
    <property type="protein sequence ID" value="QRW25168.1"/>
    <property type="molecule type" value="Genomic_DNA"/>
</dbReference>
<evidence type="ECO:0000256" key="8">
    <source>
        <dbReference type="ARBA" id="ARBA00022908"/>
    </source>
</evidence>
<dbReference type="GeneID" id="67029396"/>
<dbReference type="SUPFAM" id="SSF54160">
    <property type="entry name" value="Chromo domain-like"/>
    <property type="match status" value="1"/>
</dbReference>
<keyword evidence="5" id="KW-0378">Hydrolase</keyword>